<dbReference type="InterPro" id="IPR013783">
    <property type="entry name" value="Ig-like_fold"/>
</dbReference>
<dbReference type="PANTHER" id="PTHR34819">
    <property type="entry name" value="LARGE CYSTEINE-RICH PERIPLASMIC PROTEIN OMCB"/>
    <property type="match status" value="1"/>
</dbReference>
<keyword evidence="1" id="KW-0732">Signal</keyword>
<dbReference type="InterPro" id="IPR047589">
    <property type="entry name" value="DUF11_rpt"/>
</dbReference>
<name>A0ABQ2F5K4_9DEIO</name>
<feature type="domain" description="DUF11" evidence="2">
    <location>
        <begin position="364"/>
        <end position="471"/>
    </location>
</feature>
<keyword evidence="4" id="KW-1185">Reference proteome</keyword>
<dbReference type="InterPro" id="IPR001434">
    <property type="entry name" value="OmcB-like_DUF11"/>
</dbReference>
<dbReference type="Gene3D" id="2.60.40.10">
    <property type="entry name" value="Immunoglobulins"/>
    <property type="match status" value="1"/>
</dbReference>
<evidence type="ECO:0000313" key="4">
    <source>
        <dbReference type="Proteomes" id="UP000647587"/>
    </source>
</evidence>
<sequence>MFRSVNVKKRTTFLLSVCLLGAAAAQSTKAGTTVTNQAAATFKNTTGQSLPAVLSRTVTSTVLPMPGFDTVYRDGRDGRTIGNSATGPLPAGYEADVRPGGELLTPYTLVNSGNTDQVVTLTSVATGSPSTGHAVAYYLDTDGDGLLSAPERAAGPVTRVALRWNDPGTPADEGLSPVIQVLQVPAIAPAGSVYAASPAATGQLLRDRTPVTVQENATQLELQFSRAVVKVDPPVCAVSVTPDGTVTAPGQMHTALPGSSGLFSYTLRNDGQTAVDVPVRGTVLPGSAALPDVQVVLDSNRNGQADAGEGAVHSVRLAVNQTAHLLLVIGRVPVAGDVNVNLTASCPDGTQDGNNVALLRVGSLGLTKTVDRPVVVIGDRLTYTLALTNRFPGTTLHDIKVTDTPQAGLSYIPGTSSLNGQPIADPVAQNGALIWTVPSLADGTSATIAYAMRVSPVAGTEVRNTVTAQGRTVSGASAAFASAQAAATAKVQGPLNFAPVGDIVGRVFIDTNGNRMFDAGVDTAVPLARILLAGGREVRTDAQGRYSFTNVAMGTHALRLDPASVPFRPLPTPDDGGLSGTRTVQVRGLSTVDFPLGAPVSLVSATRQISVTLESVTLDKTVTLESGSYLVQVKARNTGPAGGASITDPLPPGALLSAGSNTWTGMLPPGDTTFSYRFTWTGNPGDVTTIPSLTWRK</sequence>
<proteinExistence type="predicted"/>
<evidence type="ECO:0000313" key="3">
    <source>
        <dbReference type="EMBL" id="GGK42043.1"/>
    </source>
</evidence>
<feature type="chain" id="PRO_5047281531" description="DUF11 domain-containing protein" evidence="1">
    <location>
        <begin position="31"/>
        <end position="697"/>
    </location>
</feature>
<dbReference type="NCBIfam" id="TIGR01451">
    <property type="entry name" value="B_ant_repeat"/>
    <property type="match status" value="1"/>
</dbReference>
<feature type="signal peptide" evidence="1">
    <location>
        <begin position="1"/>
        <end position="30"/>
    </location>
</feature>
<comment type="caution">
    <text evidence="3">The sequence shown here is derived from an EMBL/GenBank/DDBJ whole genome shotgun (WGS) entry which is preliminary data.</text>
</comment>
<protein>
    <recommendedName>
        <fullName evidence="2">DUF11 domain-containing protein</fullName>
    </recommendedName>
</protein>
<dbReference type="InterPro" id="IPR051172">
    <property type="entry name" value="Chlamydia_OmcB"/>
</dbReference>
<dbReference type="EMBL" id="BMPP01000030">
    <property type="protein sequence ID" value="GGK42043.1"/>
    <property type="molecule type" value="Genomic_DNA"/>
</dbReference>
<dbReference type="Proteomes" id="UP000647587">
    <property type="component" value="Unassembled WGS sequence"/>
</dbReference>
<evidence type="ECO:0000259" key="2">
    <source>
        <dbReference type="Pfam" id="PF01345"/>
    </source>
</evidence>
<dbReference type="SUPFAM" id="SSF117074">
    <property type="entry name" value="Hypothetical protein PA1324"/>
    <property type="match status" value="1"/>
</dbReference>
<dbReference type="Gene3D" id="2.60.40.740">
    <property type="match status" value="1"/>
</dbReference>
<accession>A0ABQ2F5K4</accession>
<organism evidence="3 4">
    <name type="scientific">Deinococcus malanensis</name>
    <dbReference type="NCBI Taxonomy" id="1706855"/>
    <lineage>
        <taxon>Bacteria</taxon>
        <taxon>Thermotogati</taxon>
        <taxon>Deinococcota</taxon>
        <taxon>Deinococci</taxon>
        <taxon>Deinococcales</taxon>
        <taxon>Deinococcaceae</taxon>
        <taxon>Deinococcus</taxon>
    </lineage>
</organism>
<dbReference type="Pfam" id="PF01345">
    <property type="entry name" value="DUF11"/>
    <property type="match status" value="1"/>
</dbReference>
<gene>
    <name evidence="3" type="ORF">GCM10008955_39790</name>
</gene>
<reference evidence="4" key="1">
    <citation type="journal article" date="2019" name="Int. J. Syst. Evol. Microbiol.">
        <title>The Global Catalogue of Microorganisms (GCM) 10K type strain sequencing project: providing services to taxonomists for standard genome sequencing and annotation.</title>
        <authorList>
            <consortium name="The Broad Institute Genomics Platform"/>
            <consortium name="The Broad Institute Genome Sequencing Center for Infectious Disease"/>
            <person name="Wu L."/>
            <person name="Ma J."/>
        </authorList>
    </citation>
    <scope>NUCLEOTIDE SEQUENCE [LARGE SCALE GENOMIC DNA]</scope>
    <source>
        <strain evidence="4">JCM 30331</strain>
    </source>
</reference>
<dbReference type="PANTHER" id="PTHR34819:SF3">
    <property type="entry name" value="CELL SURFACE PROTEIN"/>
    <property type="match status" value="1"/>
</dbReference>
<evidence type="ECO:0000256" key="1">
    <source>
        <dbReference type="SAM" id="SignalP"/>
    </source>
</evidence>